<evidence type="ECO:0000313" key="3">
    <source>
        <dbReference type="WBParaSite" id="PSU_v2.g16457.t1"/>
    </source>
</evidence>
<dbReference type="AlphaFoldDB" id="A0A914YAJ6"/>
<feature type="transmembrane region" description="Helical" evidence="1">
    <location>
        <begin position="173"/>
        <end position="193"/>
    </location>
</feature>
<keyword evidence="2" id="KW-1185">Reference proteome</keyword>
<dbReference type="WBParaSite" id="PSU_v2.g16457.t1">
    <property type="protein sequence ID" value="PSU_v2.g16457.t1"/>
    <property type="gene ID" value="PSU_v2.g16457"/>
</dbReference>
<name>A0A914YAJ6_9BILA</name>
<reference evidence="3" key="1">
    <citation type="submission" date="2022-11" db="UniProtKB">
        <authorList>
            <consortium name="WormBaseParasite"/>
        </authorList>
    </citation>
    <scope>IDENTIFICATION</scope>
</reference>
<organism evidence="2 3">
    <name type="scientific">Panagrolaimus superbus</name>
    <dbReference type="NCBI Taxonomy" id="310955"/>
    <lineage>
        <taxon>Eukaryota</taxon>
        <taxon>Metazoa</taxon>
        <taxon>Ecdysozoa</taxon>
        <taxon>Nematoda</taxon>
        <taxon>Chromadorea</taxon>
        <taxon>Rhabditida</taxon>
        <taxon>Tylenchina</taxon>
        <taxon>Panagrolaimomorpha</taxon>
        <taxon>Panagrolaimoidea</taxon>
        <taxon>Panagrolaimidae</taxon>
        <taxon>Panagrolaimus</taxon>
    </lineage>
</organism>
<keyword evidence="1" id="KW-0812">Transmembrane</keyword>
<protein>
    <submittedName>
        <fullName evidence="3">Uncharacterized protein</fullName>
    </submittedName>
</protein>
<accession>A0A914YAJ6</accession>
<sequence>MWEGYQDICPVQHTLQNCLKGAGIESCINYNDLSKATFVKQDYAGNAAGYTSDYLKYNYLCSQLNNTDRDTYTCYKQKLVTIPSVNCTNYYQDNINPDCFTYQIYMKCVANYANAVCGQQSHCMTQKLYTLEMCERFGNKGQPSCGVCTAPLVGSTDPLTSVCTEVNQNNASILPTLSFSLLFFVTLFFQIFVKN</sequence>
<dbReference type="Proteomes" id="UP000887577">
    <property type="component" value="Unplaced"/>
</dbReference>
<proteinExistence type="predicted"/>
<keyword evidence="1" id="KW-0472">Membrane</keyword>
<evidence type="ECO:0000256" key="1">
    <source>
        <dbReference type="SAM" id="Phobius"/>
    </source>
</evidence>
<keyword evidence="1" id="KW-1133">Transmembrane helix</keyword>
<evidence type="ECO:0000313" key="2">
    <source>
        <dbReference type="Proteomes" id="UP000887577"/>
    </source>
</evidence>